<dbReference type="EMBL" id="SRLO01016991">
    <property type="protein sequence ID" value="TNN23905.1"/>
    <property type="molecule type" value="Genomic_DNA"/>
</dbReference>
<dbReference type="AlphaFoldDB" id="A0A4Z2E554"/>
<protein>
    <submittedName>
        <fullName evidence="1">Uncharacterized protein</fullName>
    </submittedName>
</protein>
<gene>
    <name evidence="1" type="ORF">EYF80_065973</name>
</gene>
<accession>A0A4Z2E554</accession>
<comment type="caution">
    <text evidence="1">The sequence shown here is derived from an EMBL/GenBank/DDBJ whole genome shotgun (WGS) entry which is preliminary data.</text>
</comment>
<keyword evidence="2" id="KW-1185">Reference proteome</keyword>
<evidence type="ECO:0000313" key="2">
    <source>
        <dbReference type="Proteomes" id="UP000314294"/>
    </source>
</evidence>
<dbReference type="Proteomes" id="UP000314294">
    <property type="component" value="Unassembled WGS sequence"/>
</dbReference>
<evidence type="ECO:0000313" key="1">
    <source>
        <dbReference type="EMBL" id="TNN23905.1"/>
    </source>
</evidence>
<sequence length="89" mass="10099">MYFLEKESVLRLQGVRLPELFSKKQELTPDNGLPPPTCQVVVYIHVFPKWHKHIILLDICPTEGPSLFPSTLPSITAVSNGFIRGKKKK</sequence>
<reference evidence="1 2" key="1">
    <citation type="submission" date="2019-03" db="EMBL/GenBank/DDBJ databases">
        <title>First draft genome of Liparis tanakae, snailfish: a comprehensive survey of snailfish specific genes.</title>
        <authorList>
            <person name="Kim W."/>
            <person name="Song I."/>
            <person name="Jeong J.-H."/>
            <person name="Kim D."/>
            <person name="Kim S."/>
            <person name="Ryu S."/>
            <person name="Song J.Y."/>
            <person name="Lee S.K."/>
        </authorList>
    </citation>
    <scope>NUCLEOTIDE SEQUENCE [LARGE SCALE GENOMIC DNA]</scope>
    <source>
        <tissue evidence="1">Muscle</tissue>
    </source>
</reference>
<proteinExistence type="predicted"/>
<name>A0A4Z2E554_9TELE</name>
<organism evidence="1 2">
    <name type="scientific">Liparis tanakae</name>
    <name type="common">Tanaka's snailfish</name>
    <dbReference type="NCBI Taxonomy" id="230148"/>
    <lineage>
        <taxon>Eukaryota</taxon>
        <taxon>Metazoa</taxon>
        <taxon>Chordata</taxon>
        <taxon>Craniata</taxon>
        <taxon>Vertebrata</taxon>
        <taxon>Euteleostomi</taxon>
        <taxon>Actinopterygii</taxon>
        <taxon>Neopterygii</taxon>
        <taxon>Teleostei</taxon>
        <taxon>Neoteleostei</taxon>
        <taxon>Acanthomorphata</taxon>
        <taxon>Eupercaria</taxon>
        <taxon>Perciformes</taxon>
        <taxon>Cottioidei</taxon>
        <taxon>Cottales</taxon>
        <taxon>Liparidae</taxon>
        <taxon>Liparis</taxon>
    </lineage>
</organism>